<name>A0ABV6KMS7_9BACI</name>
<organism evidence="1 2">
    <name type="scientific">Robertmurraya beringensis</name>
    <dbReference type="NCBI Taxonomy" id="641660"/>
    <lineage>
        <taxon>Bacteria</taxon>
        <taxon>Bacillati</taxon>
        <taxon>Bacillota</taxon>
        <taxon>Bacilli</taxon>
        <taxon>Bacillales</taxon>
        <taxon>Bacillaceae</taxon>
        <taxon>Robertmurraya</taxon>
    </lineage>
</organism>
<reference evidence="1 2" key="1">
    <citation type="submission" date="2024-09" db="EMBL/GenBank/DDBJ databases">
        <authorList>
            <person name="Sun Q."/>
            <person name="Mori K."/>
        </authorList>
    </citation>
    <scope>NUCLEOTIDE SEQUENCE [LARGE SCALE GENOMIC DNA]</scope>
    <source>
        <strain evidence="1 2">CGMCC 1.9126</strain>
    </source>
</reference>
<dbReference type="SUPFAM" id="SSF52540">
    <property type="entry name" value="P-loop containing nucleoside triphosphate hydrolases"/>
    <property type="match status" value="1"/>
</dbReference>
<keyword evidence="2" id="KW-1185">Reference proteome</keyword>
<sequence>MTKLYIFEGVPGSGKTTSAKWLANRLGDNAKLYLEGNREHPADHESVACLTEEQLNVVEQECPSVRGMATRKGERYYISYASLYEKDPELFERLKAFDVYELPVEDYVEVALEKWKEFVEKAKSGAHEYILECCYLQNPFTFLLAKHNCSKEIIFNFLNQITNVITELDPVIVYFEQDNVAENLEKIRQERPVEWFDFITWYYTGQEYGKERGLSGVSGVLHFLEERKQSENEFLRGVPIRSLIINNTNADWDNIHNRLAFELALTER</sequence>
<dbReference type="EMBL" id="JBHLUU010000016">
    <property type="protein sequence ID" value="MFC0474621.1"/>
    <property type="molecule type" value="Genomic_DNA"/>
</dbReference>
<evidence type="ECO:0000313" key="1">
    <source>
        <dbReference type="EMBL" id="MFC0474621.1"/>
    </source>
</evidence>
<evidence type="ECO:0000313" key="2">
    <source>
        <dbReference type="Proteomes" id="UP001589738"/>
    </source>
</evidence>
<comment type="caution">
    <text evidence="1">The sequence shown here is derived from an EMBL/GenBank/DDBJ whole genome shotgun (WGS) entry which is preliminary data.</text>
</comment>
<dbReference type="Proteomes" id="UP001589738">
    <property type="component" value="Unassembled WGS sequence"/>
</dbReference>
<dbReference type="InterPro" id="IPR027417">
    <property type="entry name" value="P-loop_NTPase"/>
</dbReference>
<protein>
    <submittedName>
        <fullName evidence="1">Uncharacterized protein</fullName>
    </submittedName>
</protein>
<dbReference type="RefSeq" id="WP_160545507.1">
    <property type="nucleotide sequence ID" value="NZ_JBHLUU010000016.1"/>
</dbReference>
<accession>A0ABV6KMS7</accession>
<proteinExistence type="predicted"/>
<gene>
    <name evidence="1" type="ORF">ACFFHF_04845</name>
</gene>
<dbReference type="Gene3D" id="3.40.50.300">
    <property type="entry name" value="P-loop containing nucleotide triphosphate hydrolases"/>
    <property type="match status" value="1"/>
</dbReference>